<dbReference type="Gene3D" id="3.30.420.10">
    <property type="entry name" value="Ribonuclease H-like superfamily/Ribonuclease H"/>
    <property type="match status" value="1"/>
</dbReference>
<dbReference type="GO" id="GO:0015074">
    <property type="term" value="P:DNA integration"/>
    <property type="evidence" value="ECO:0007669"/>
    <property type="project" value="InterPro"/>
</dbReference>
<evidence type="ECO:0000256" key="1">
    <source>
        <dbReference type="SAM" id="MobiDB-lite"/>
    </source>
</evidence>
<dbReference type="OrthoDB" id="1737296at2759"/>
<sequence>MAATSPASSGETIAVSENQQLVNVNMTNVTKLTSTNFLMWSRQVHALLDGYDLAGYVDGSVVVPPPTTTVGDVVSVNHAYTLWKRQDKLLYSALLGAISVSIQPLLSTANTTTEIWDILSSTYAKPSRGHIKQLKHQIKTWTKGVVVDQLEGRDTSPSLSEVHEKLLNHEAKLQSTTATTPSLPVSANVATYRGNNNTANYRGNNNRNQRSFHNNRNQQTWQQQQFQPRPDASTTRGYQGRCQLCGIQGHNARRCSQLPTGPFTSNYRAPPNVSPWQPRANMAAAAPMNSNNWLLDTGATHHLTSDLNNLSLHQLYNGGDEVTMADGSTIQISHTGFTSLPTPSRSLALNDVLCVPNVHKNLISVYRLYNSNQVSVEFFPAHFQVKDLRTGVRLLQRRTKDELYEWPVNPTNKASFFASPSPKASLPSWHSRLGHPSPPVLNKLVSQFSLPCSTSSKTLSPCSHCLINKSHKLPFFTNTIVSSQPLQYIYSDVWMSPIISTENFKYYLVLVDHHTRYTWMYPMKQKSQVRDIFIAFKALVENRFHTKIGTLFSDNGGEFLALRQFLSTHGISHLTSPPHTPEHNGI</sequence>
<dbReference type="Proteomes" id="UP000467841">
    <property type="component" value="Unassembled WGS sequence"/>
</dbReference>
<feature type="region of interest" description="Disordered" evidence="1">
    <location>
        <begin position="193"/>
        <end position="235"/>
    </location>
</feature>
<accession>A0A6D2HMK1</accession>
<dbReference type="PROSITE" id="PS50994">
    <property type="entry name" value="INTEGRASE"/>
    <property type="match status" value="1"/>
</dbReference>
<dbReference type="Pfam" id="PF13976">
    <property type="entry name" value="gag_pre-integrs"/>
    <property type="match status" value="1"/>
</dbReference>
<keyword evidence="4" id="KW-1185">Reference proteome</keyword>
<gene>
    <name evidence="3" type="ORF">MERR_LOCUS4475</name>
</gene>
<dbReference type="InterPro" id="IPR025724">
    <property type="entry name" value="GAG-pre-integrase_dom"/>
</dbReference>
<dbReference type="PANTHER" id="PTHR47481:SF22">
    <property type="entry name" value="RETROTRANSPOSON GAG DOMAIN-CONTAINING PROTEIN"/>
    <property type="match status" value="1"/>
</dbReference>
<dbReference type="AlphaFoldDB" id="A0A6D2HMK1"/>
<name>A0A6D2HMK1_9BRAS</name>
<evidence type="ECO:0000313" key="4">
    <source>
        <dbReference type="Proteomes" id="UP000467841"/>
    </source>
</evidence>
<dbReference type="Pfam" id="PF00665">
    <property type="entry name" value="rve"/>
    <property type="match status" value="1"/>
</dbReference>
<protein>
    <recommendedName>
        <fullName evidence="2">Integrase catalytic domain-containing protein</fullName>
    </recommendedName>
</protein>
<dbReference type="GO" id="GO:0003676">
    <property type="term" value="F:nucleic acid binding"/>
    <property type="evidence" value="ECO:0007669"/>
    <property type="project" value="InterPro"/>
</dbReference>
<dbReference type="InterPro" id="IPR001584">
    <property type="entry name" value="Integrase_cat-core"/>
</dbReference>
<evidence type="ECO:0000313" key="3">
    <source>
        <dbReference type="EMBL" id="CAA7017240.1"/>
    </source>
</evidence>
<feature type="compositionally biased region" description="Low complexity" evidence="1">
    <location>
        <begin position="193"/>
        <end position="227"/>
    </location>
</feature>
<dbReference type="EMBL" id="CACVBM020000299">
    <property type="protein sequence ID" value="CAA7017240.1"/>
    <property type="molecule type" value="Genomic_DNA"/>
</dbReference>
<reference evidence="3" key="1">
    <citation type="submission" date="2020-01" db="EMBL/GenBank/DDBJ databases">
        <authorList>
            <person name="Mishra B."/>
        </authorList>
    </citation>
    <scope>NUCLEOTIDE SEQUENCE [LARGE SCALE GENOMIC DNA]</scope>
</reference>
<dbReference type="InterPro" id="IPR012337">
    <property type="entry name" value="RNaseH-like_sf"/>
</dbReference>
<dbReference type="InterPro" id="IPR054722">
    <property type="entry name" value="PolX-like_BBD"/>
</dbReference>
<dbReference type="SUPFAM" id="SSF53098">
    <property type="entry name" value="Ribonuclease H-like"/>
    <property type="match status" value="1"/>
</dbReference>
<dbReference type="Pfam" id="PF22936">
    <property type="entry name" value="Pol_BBD"/>
    <property type="match status" value="1"/>
</dbReference>
<evidence type="ECO:0000259" key="2">
    <source>
        <dbReference type="PROSITE" id="PS50994"/>
    </source>
</evidence>
<organism evidence="3 4">
    <name type="scientific">Microthlaspi erraticum</name>
    <dbReference type="NCBI Taxonomy" id="1685480"/>
    <lineage>
        <taxon>Eukaryota</taxon>
        <taxon>Viridiplantae</taxon>
        <taxon>Streptophyta</taxon>
        <taxon>Embryophyta</taxon>
        <taxon>Tracheophyta</taxon>
        <taxon>Spermatophyta</taxon>
        <taxon>Magnoliopsida</taxon>
        <taxon>eudicotyledons</taxon>
        <taxon>Gunneridae</taxon>
        <taxon>Pentapetalae</taxon>
        <taxon>rosids</taxon>
        <taxon>malvids</taxon>
        <taxon>Brassicales</taxon>
        <taxon>Brassicaceae</taxon>
        <taxon>Coluteocarpeae</taxon>
        <taxon>Microthlaspi</taxon>
    </lineage>
</organism>
<comment type="caution">
    <text evidence="3">The sequence shown here is derived from an EMBL/GenBank/DDBJ whole genome shotgun (WGS) entry which is preliminary data.</text>
</comment>
<dbReference type="InterPro" id="IPR036397">
    <property type="entry name" value="RNaseH_sf"/>
</dbReference>
<proteinExistence type="predicted"/>
<feature type="domain" description="Integrase catalytic" evidence="2">
    <location>
        <begin position="481"/>
        <end position="586"/>
    </location>
</feature>
<dbReference type="PANTHER" id="PTHR47481">
    <property type="match status" value="1"/>
</dbReference>